<dbReference type="GO" id="GO:0005524">
    <property type="term" value="F:ATP binding"/>
    <property type="evidence" value="ECO:0007669"/>
    <property type="project" value="UniProtKB-KW"/>
</dbReference>
<evidence type="ECO:0000256" key="8">
    <source>
        <dbReference type="SAM" id="Phobius"/>
    </source>
</evidence>
<keyword evidence="3 8" id="KW-0812">Transmembrane</keyword>
<dbReference type="GO" id="GO:0006635">
    <property type="term" value="P:fatty acid beta-oxidation"/>
    <property type="evidence" value="ECO:0007669"/>
    <property type="project" value="TreeGrafter"/>
</dbReference>
<accession>A0A2T0FDC4</accession>
<dbReference type="GO" id="GO:0016887">
    <property type="term" value="F:ATP hydrolysis activity"/>
    <property type="evidence" value="ECO:0007669"/>
    <property type="project" value="InterPro"/>
</dbReference>
<keyword evidence="6 8" id="KW-1133">Transmembrane helix</keyword>
<dbReference type="PANTHER" id="PTHR11384">
    <property type="entry name" value="ATP-BINDING CASSETTE, SUB-FAMILY D MEMBER"/>
    <property type="match status" value="1"/>
</dbReference>
<evidence type="ECO:0000313" key="11">
    <source>
        <dbReference type="Proteomes" id="UP000238350"/>
    </source>
</evidence>
<proteinExistence type="inferred from homology"/>
<evidence type="ECO:0000313" key="10">
    <source>
        <dbReference type="EMBL" id="PRT52965.1"/>
    </source>
</evidence>
<name>A0A2T0FDC4_9ASCO</name>
<dbReference type="EMBL" id="NDIQ01000001">
    <property type="protein sequence ID" value="PRT52965.1"/>
    <property type="molecule type" value="Genomic_DNA"/>
</dbReference>
<dbReference type="PROSITE" id="PS50893">
    <property type="entry name" value="ABC_TRANSPORTER_2"/>
    <property type="match status" value="1"/>
</dbReference>
<keyword evidence="5" id="KW-0067">ATP-binding</keyword>
<evidence type="ECO:0000256" key="3">
    <source>
        <dbReference type="ARBA" id="ARBA00022692"/>
    </source>
</evidence>
<dbReference type="GO" id="GO:0140359">
    <property type="term" value="F:ABC-type transporter activity"/>
    <property type="evidence" value="ECO:0007669"/>
    <property type="project" value="InterPro"/>
</dbReference>
<dbReference type="CDD" id="cd03223">
    <property type="entry name" value="ABCD_peroxisomal_ALDP"/>
    <property type="match status" value="1"/>
</dbReference>
<dbReference type="GO" id="GO:0007031">
    <property type="term" value="P:peroxisome organization"/>
    <property type="evidence" value="ECO:0007669"/>
    <property type="project" value="TreeGrafter"/>
</dbReference>
<sequence>MPVQSTLAWGFNAQLQGILKQLVYILRLYTSRRDDYRSKLLKLLRNNPSYLLIGGLVGVTFVAQSRSRGKLFRPLDSDAPRSRKLKNGARELWVPYKNKLARVIVPKTPEELFDAHQRLFLNIDNEAGYGLGSEKAILSRRRNQQMRFFWQFRALFSILLPSVFSPIAALMALHMGLLTFRTYLSLKVANLDGHIVRHLIAANGKEFTQSIIEWLLLAIPASYTNAMIRYLEAKISLEFRTKLIRYIHDLYIGPRMEYYKLTNLDGAIEGADHYITSDLINFCDSAASLYSNLGKPTIDLIFFAYQLSHNLGSVALLGIFANYGITAWLLKRAAPAFGRLAAKEAAFEGEYRASQQRIITNSEEIAFYDGAPIERQSLTQSYKKLRDHIARVLRVTAVYNVLEDYVLKYSWSASGFLFASVPVFLPSWTGDSFDRHATLSAPNRERSRMGDFITNKRLMLSMADAGGRIMYSIKDLTQLAGYTGRLYDLVAALHRVRANAYHRLAIEEDIEYEEYSLADVRGEYHLGCDEFSLHQAPVIVPGLGRDLSAGEPLIDPITFKIQQGEHLLITGANGVGKSSIARMAARMWPLYRGILCRPTAKKIRFLPQRPYFSCSTLRDQIIYPATHSEMLKAGITDEDLMDILRQVKLDYLPEREGGFNAVKEWKDVFSGGEKQRMLFTRLLFAKPQFAVIDEGTSAVSQDVEGLLYEACKRNGITLITISHRISLLRYHTATLTVGLGAEGTQWQFEHNQTDQARVTTEKTISQLREKIAKYPALRKRRQEILQMLGVPARPETGAVKS</sequence>
<dbReference type="SMART" id="SM00382">
    <property type="entry name" value="AAA"/>
    <property type="match status" value="1"/>
</dbReference>
<evidence type="ECO:0000256" key="4">
    <source>
        <dbReference type="ARBA" id="ARBA00022741"/>
    </source>
</evidence>
<dbReference type="InterPro" id="IPR050835">
    <property type="entry name" value="ABC_transporter_sub-D"/>
</dbReference>
<evidence type="ECO:0000256" key="6">
    <source>
        <dbReference type="ARBA" id="ARBA00022989"/>
    </source>
</evidence>
<evidence type="ECO:0000256" key="2">
    <source>
        <dbReference type="ARBA" id="ARBA00022448"/>
    </source>
</evidence>
<feature type="domain" description="ABC transporter" evidence="9">
    <location>
        <begin position="538"/>
        <end position="764"/>
    </location>
</feature>
<dbReference type="GO" id="GO:0005324">
    <property type="term" value="F:long-chain fatty acid transmembrane transporter activity"/>
    <property type="evidence" value="ECO:0007669"/>
    <property type="project" value="TreeGrafter"/>
</dbReference>
<keyword evidence="4" id="KW-0547">Nucleotide-binding</keyword>
<dbReference type="GO" id="GO:0005778">
    <property type="term" value="C:peroxisomal membrane"/>
    <property type="evidence" value="ECO:0007669"/>
    <property type="project" value="TreeGrafter"/>
</dbReference>
<dbReference type="SUPFAM" id="SSF52540">
    <property type="entry name" value="P-loop containing nucleoside triphosphate hydrolases"/>
    <property type="match status" value="1"/>
</dbReference>
<keyword evidence="11" id="KW-1185">Reference proteome</keyword>
<dbReference type="GeneID" id="36514334"/>
<protein>
    <submittedName>
        <fullName evidence="10">Peroxisomal long-chain fatty acid import protein 2</fullName>
    </submittedName>
</protein>
<dbReference type="Proteomes" id="UP000238350">
    <property type="component" value="Unassembled WGS sequence"/>
</dbReference>
<comment type="caution">
    <text evidence="10">The sequence shown here is derived from an EMBL/GenBank/DDBJ whole genome shotgun (WGS) entry which is preliminary data.</text>
</comment>
<dbReference type="PANTHER" id="PTHR11384:SF67">
    <property type="entry name" value="ATP-BINDING CASSETTE SUB-FAMILY D MEMBER 1"/>
    <property type="match status" value="1"/>
</dbReference>
<dbReference type="InterPro" id="IPR003439">
    <property type="entry name" value="ABC_transporter-like_ATP-bd"/>
</dbReference>
<dbReference type="STRING" id="45607.A0A2T0FDC4"/>
<dbReference type="RefSeq" id="XP_024662911.1">
    <property type="nucleotide sequence ID" value="XM_024807143.1"/>
</dbReference>
<keyword evidence="7 8" id="KW-0472">Membrane</keyword>
<dbReference type="InterPro" id="IPR036640">
    <property type="entry name" value="ABC1_TM_sf"/>
</dbReference>
<dbReference type="GO" id="GO:0015910">
    <property type="term" value="P:long-chain fatty acid import into peroxisome"/>
    <property type="evidence" value="ECO:0007669"/>
    <property type="project" value="TreeGrafter"/>
</dbReference>
<dbReference type="Pfam" id="PF00005">
    <property type="entry name" value="ABC_tran"/>
    <property type="match status" value="1"/>
</dbReference>
<dbReference type="Pfam" id="PF06472">
    <property type="entry name" value="ABC_membrane_2"/>
    <property type="match status" value="1"/>
</dbReference>
<comment type="similarity">
    <text evidence="1">Belongs to the ABC transporter superfamily. ABCD family. Peroxisomal fatty acyl CoA transporter (TC 3.A.1.203) subfamily.</text>
</comment>
<evidence type="ECO:0000256" key="5">
    <source>
        <dbReference type="ARBA" id="ARBA00022840"/>
    </source>
</evidence>
<reference evidence="10 11" key="1">
    <citation type="submission" date="2017-04" db="EMBL/GenBank/DDBJ databases">
        <title>Genome sequencing of [Candida] sorbophila.</title>
        <authorList>
            <person name="Ahn J.O."/>
        </authorList>
    </citation>
    <scope>NUCLEOTIDE SEQUENCE [LARGE SCALE GENOMIC DNA]</scope>
    <source>
        <strain evidence="10 11">DS02</strain>
    </source>
</reference>
<gene>
    <name evidence="10" type="ORF">B9G98_00585</name>
</gene>
<evidence type="ECO:0000256" key="7">
    <source>
        <dbReference type="ARBA" id="ARBA00023136"/>
    </source>
</evidence>
<dbReference type="SUPFAM" id="SSF90123">
    <property type="entry name" value="ABC transporter transmembrane region"/>
    <property type="match status" value="1"/>
</dbReference>
<dbReference type="OrthoDB" id="422637at2759"/>
<keyword evidence="2" id="KW-0813">Transport</keyword>
<evidence type="ECO:0000256" key="1">
    <source>
        <dbReference type="ARBA" id="ARBA00008575"/>
    </source>
</evidence>
<organism evidence="10 11">
    <name type="scientific">Wickerhamiella sorbophila</name>
    <dbReference type="NCBI Taxonomy" id="45607"/>
    <lineage>
        <taxon>Eukaryota</taxon>
        <taxon>Fungi</taxon>
        <taxon>Dikarya</taxon>
        <taxon>Ascomycota</taxon>
        <taxon>Saccharomycotina</taxon>
        <taxon>Dipodascomycetes</taxon>
        <taxon>Dipodascales</taxon>
        <taxon>Trichomonascaceae</taxon>
        <taxon>Wickerhamiella</taxon>
    </lineage>
</organism>
<dbReference type="InterPro" id="IPR027417">
    <property type="entry name" value="P-loop_NTPase"/>
</dbReference>
<dbReference type="InterPro" id="IPR003593">
    <property type="entry name" value="AAA+_ATPase"/>
</dbReference>
<dbReference type="InterPro" id="IPR011527">
    <property type="entry name" value="ABC1_TM_dom"/>
</dbReference>
<dbReference type="Gene3D" id="3.40.50.300">
    <property type="entry name" value="P-loop containing nucleotide triphosphate hydrolases"/>
    <property type="match status" value="1"/>
</dbReference>
<evidence type="ECO:0000259" key="9">
    <source>
        <dbReference type="PROSITE" id="PS50893"/>
    </source>
</evidence>
<dbReference type="GO" id="GO:0042760">
    <property type="term" value="P:very long-chain fatty acid catabolic process"/>
    <property type="evidence" value="ECO:0007669"/>
    <property type="project" value="TreeGrafter"/>
</dbReference>
<feature type="transmembrane region" description="Helical" evidence="8">
    <location>
        <begin position="150"/>
        <end position="177"/>
    </location>
</feature>
<dbReference type="AlphaFoldDB" id="A0A2T0FDC4"/>